<dbReference type="InterPro" id="IPR002136">
    <property type="entry name" value="Ribosomal_uL4"/>
</dbReference>
<dbReference type="AlphaFoldDB" id="A0A0G0VV96"/>
<keyword evidence="2 5" id="KW-0689">Ribosomal protein</keyword>
<dbReference type="GO" id="GO:0005840">
    <property type="term" value="C:ribosome"/>
    <property type="evidence" value="ECO:0007669"/>
    <property type="project" value="UniProtKB-KW"/>
</dbReference>
<dbReference type="InterPro" id="IPR013005">
    <property type="entry name" value="Ribosomal_uL4-like"/>
</dbReference>
<evidence type="ECO:0000313" key="8">
    <source>
        <dbReference type="Proteomes" id="UP000034493"/>
    </source>
</evidence>
<proteinExistence type="inferred from homology"/>
<dbReference type="PATRIC" id="fig|1618411.3.peg.231"/>
<evidence type="ECO:0000256" key="3">
    <source>
        <dbReference type="ARBA" id="ARBA00023274"/>
    </source>
</evidence>
<dbReference type="GO" id="GO:0003735">
    <property type="term" value="F:structural constituent of ribosome"/>
    <property type="evidence" value="ECO:0007669"/>
    <property type="project" value="InterPro"/>
</dbReference>
<evidence type="ECO:0000256" key="6">
    <source>
        <dbReference type="SAM" id="MobiDB-lite"/>
    </source>
</evidence>
<accession>A0A0G0VV96</accession>
<evidence type="ECO:0000256" key="2">
    <source>
        <dbReference type="ARBA" id="ARBA00022980"/>
    </source>
</evidence>
<keyword evidence="5" id="KW-0699">rRNA-binding</keyword>
<comment type="subunit">
    <text evidence="5">Part of the 50S ribosomal subunit.</text>
</comment>
<dbReference type="HAMAP" id="MF_01328_B">
    <property type="entry name" value="Ribosomal_uL4_B"/>
    <property type="match status" value="1"/>
</dbReference>
<evidence type="ECO:0000256" key="4">
    <source>
        <dbReference type="ARBA" id="ARBA00035244"/>
    </source>
</evidence>
<dbReference type="PANTHER" id="PTHR10746">
    <property type="entry name" value="50S RIBOSOMAL PROTEIN L4"/>
    <property type="match status" value="1"/>
</dbReference>
<sequence length="270" mass="29411">MAGKKANKIPKTTIVQAGPKTSSKTVDKKRITEVTEKKSQRSRKTQKTVRSKPTAQGVSAALYDINGQSLGKVVLPKEIFGQKPNKNLLVQAMRIYSSNQSAHWAQTKTRAEVRGGGAKPRRQKGSGKARAGSIRSPLWVGGGVALGPKYRKIKLTLPKKMKKKALVFALSSKAQAGDIKVIKNIENIQAKTKIVAGLLNKLKTKDNTLLVISDKSNDQKNLILASRNIKQISVSRVNNLNAFEIVKSNNLLFSKEALAALVGEKPVKQL</sequence>
<dbReference type="NCBIfam" id="TIGR03953">
    <property type="entry name" value="rplD_bact"/>
    <property type="match status" value="1"/>
</dbReference>
<dbReference type="PANTHER" id="PTHR10746:SF6">
    <property type="entry name" value="LARGE RIBOSOMAL SUBUNIT PROTEIN UL4M"/>
    <property type="match status" value="1"/>
</dbReference>
<dbReference type="Pfam" id="PF00573">
    <property type="entry name" value="Ribosomal_L4"/>
    <property type="match status" value="1"/>
</dbReference>
<dbReference type="GO" id="GO:0006412">
    <property type="term" value="P:translation"/>
    <property type="evidence" value="ECO:0007669"/>
    <property type="project" value="UniProtKB-UniRule"/>
</dbReference>
<evidence type="ECO:0000313" key="7">
    <source>
        <dbReference type="EMBL" id="KKS04735.1"/>
    </source>
</evidence>
<evidence type="ECO:0000256" key="5">
    <source>
        <dbReference type="HAMAP-Rule" id="MF_01328"/>
    </source>
</evidence>
<comment type="caution">
    <text evidence="7">The sequence shown here is derived from an EMBL/GenBank/DDBJ whole genome shotgun (WGS) entry which is preliminary data.</text>
</comment>
<reference evidence="7 8" key="1">
    <citation type="journal article" date="2015" name="Nature">
        <title>rRNA introns, odd ribosomes, and small enigmatic genomes across a large radiation of phyla.</title>
        <authorList>
            <person name="Brown C.T."/>
            <person name="Hug L.A."/>
            <person name="Thomas B.C."/>
            <person name="Sharon I."/>
            <person name="Castelle C.J."/>
            <person name="Singh A."/>
            <person name="Wilkins M.J."/>
            <person name="Williams K.H."/>
            <person name="Banfield J.F."/>
        </authorList>
    </citation>
    <scope>NUCLEOTIDE SEQUENCE [LARGE SCALE GENOMIC DNA]</scope>
</reference>
<dbReference type="Proteomes" id="UP000034493">
    <property type="component" value="Unassembled WGS sequence"/>
</dbReference>
<comment type="function">
    <text evidence="5">One of the primary rRNA binding proteins, this protein initially binds near the 5'-end of the 23S rRNA. It is important during the early stages of 50S assembly. It makes multiple contacts with different domains of the 23S rRNA in the assembled 50S subunit and ribosome.</text>
</comment>
<dbReference type="InterPro" id="IPR023574">
    <property type="entry name" value="Ribosomal_uL4_dom_sf"/>
</dbReference>
<feature type="compositionally biased region" description="Polar residues" evidence="6">
    <location>
        <begin position="13"/>
        <end position="24"/>
    </location>
</feature>
<comment type="function">
    <text evidence="5">Forms part of the polypeptide exit tunnel.</text>
</comment>
<dbReference type="SUPFAM" id="SSF52166">
    <property type="entry name" value="Ribosomal protein L4"/>
    <property type="match status" value="1"/>
</dbReference>
<dbReference type="GO" id="GO:0019843">
    <property type="term" value="F:rRNA binding"/>
    <property type="evidence" value="ECO:0007669"/>
    <property type="project" value="UniProtKB-UniRule"/>
</dbReference>
<dbReference type="GO" id="GO:1990904">
    <property type="term" value="C:ribonucleoprotein complex"/>
    <property type="evidence" value="ECO:0007669"/>
    <property type="project" value="UniProtKB-KW"/>
</dbReference>
<dbReference type="Gene3D" id="3.40.1370.10">
    <property type="match status" value="1"/>
</dbReference>
<feature type="compositionally biased region" description="Basic residues" evidence="6">
    <location>
        <begin position="40"/>
        <end position="50"/>
    </location>
</feature>
<protein>
    <recommendedName>
        <fullName evidence="4 5">Large ribosomal subunit protein uL4</fullName>
    </recommendedName>
</protein>
<keyword evidence="3 5" id="KW-0687">Ribonucleoprotein</keyword>
<evidence type="ECO:0000256" key="1">
    <source>
        <dbReference type="ARBA" id="ARBA00010528"/>
    </source>
</evidence>
<feature type="region of interest" description="Disordered" evidence="6">
    <location>
        <begin position="101"/>
        <end position="132"/>
    </location>
</feature>
<keyword evidence="5" id="KW-0694">RNA-binding</keyword>
<organism evidence="7 8">
    <name type="scientific">Candidatus Curtissbacteria bacterium GW2011_GWA2_41_24</name>
    <dbReference type="NCBI Taxonomy" id="1618411"/>
    <lineage>
        <taxon>Bacteria</taxon>
        <taxon>Candidatus Curtissiibacteriota</taxon>
    </lineage>
</organism>
<feature type="compositionally biased region" description="Basic and acidic residues" evidence="6">
    <location>
        <begin position="25"/>
        <end position="39"/>
    </location>
</feature>
<dbReference type="EMBL" id="LCBC01000003">
    <property type="protein sequence ID" value="KKS04735.1"/>
    <property type="molecule type" value="Genomic_DNA"/>
</dbReference>
<gene>
    <name evidence="5" type="primary">rplD</name>
    <name evidence="7" type="ORF">UU56_C0003G0023</name>
</gene>
<feature type="region of interest" description="Disordered" evidence="6">
    <location>
        <begin position="1"/>
        <end position="55"/>
    </location>
</feature>
<comment type="similarity">
    <text evidence="1 5">Belongs to the universal ribosomal protein uL4 family.</text>
</comment>
<name>A0A0G0VV96_9BACT</name>